<dbReference type="SUPFAM" id="SSF56281">
    <property type="entry name" value="Metallo-hydrolase/oxidoreductase"/>
    <property type="match status" value="1"/>
</dbReference>
<feature type="region of interest" description="Disordered" evidence="2">
    <location>
        <begin position="4661"/>
        <end position="4684"/>
    </location>
</feature>
<feature type="compositionally biased region" description="Basic and acidic residues" evidence="2">
    <location>
        <begin position="4974"/>
        <end position="4984"/>
    </location>
</feature>
<dbReference type="GO" id="GO:0043025">
    <property type="term" value="C:neuronal cell body"/>
    <property type="evidence" value="ECO:0007669"/>
    <property type="project" value="TreeGrafter"/>
</dbReference>
<feature type="compositionally biased region" description="Basic and acidic residues" evidence="2">
    <location>
        <begin position="3047"/>
        <end position="3062"/>
    </location>
</feature>
<feature type="compositionally biased region" description="Basic and acidic residues" evidence="2">
    <location>
        <begin position="2832"/>
        <end position="2848"/>
    </location>
</feature>
<dbReference type="GO" id="GO:0005874">
    <property type="term" value="C:microtubule"/>
    <property type="evidence" value="ECO:0007669"/>
    <property type="project" value="InterPro"/>
</dbReference>
<feature type="region of interest" description="Disordered" evidence="2">
    <location>
        <begin position="2346"/>
        <end position="2484"/>
    </location>
</feature>
<feature type="compositionally biased region" description="Low complexity" evidence="2">
    <location>
        <begin position="831"/>
        <end position="848"/>
    </location>
</feature>
<feature type="region of interest" description="Disordered" evidence="2">
    <location>
        <begin position="2655"/>
        <end position="2743"/>
    </location>
</feature>
<feature type="region of interest" description="Disordered" evidence="2">
    <location>
        <begin position="785"/>
        <end position="1027"/>
    </location>
</feature>
<feature type="compositionally biased region" description="Polar residues" evidence="2">
    <location>
        <begin position="2909"/>
        <end position="2921"/>
    </location>
</feature>
<dbReference type="InterPro" id="IPR026074">
    <property type="entry name" value="MAP1"/>
</dbReference>
<dbReference type="GO" id="GO:0016358">
    <property type="term" value="P:dendrite development"/>
    <property type="evidence" value="ECO:0007669"/>
    <property type="project" value="TreeGrafter"/>
</dbReference>
<reference evidence="5" key="1">
    <citation type="submission" date="2022-12" db="EMBL/GenBank/DDBJ databases">
        <title>Genome assemblies of Blomia tropicalis.</title>
        <authorList>
            <person name="Cui Y."/>
        </authorList>
    </citation>
    <scope>NUCLEOTIDE SEQUENCE</scope>
    <source>
        <tissue evidence="5">Adult mites</tissue>
    </source>
</reference>
<evidence type="ECO:0000256" key="1">
    <source>
        <dbReference type="SAM" id="Coils"/>
    </source>
</evidence>
<sequence>MSSRRSSRSNDEGAGSMAPIGGVRRRTGSGSSIHSRSSVGKQPSSLGMESNDKLSCHFRYTGCYLLIIISDGSDMLRQEHICQHMQLHGTAAAAAAADEWATISTDADVQSLKSKLADLDIEWNRKFVEHTIQGIAKGLLSWDSQQTKCDLKPLEAYLEEALKKQHKQQQKQQQQTGEILLQYAEESLAVEILLNPTVFTLTQCLRNVLRSPTGAVHVIYSGAVFDETGSWILNDGTFSAYNFYELVESEQNIGSLATAAAPASSSVAAEANVPNTETNVDSNDTNSICMGHRSIAEHLSCHDIVVRLHTTSPGEWNVLGNIFANHNFDAIQTSMTSSLIMAELSSQKSTSYSKHHHQQQQQRPQDKRRRHLFHFDLNPSDSADGVEGSADLLDFITERLNSFYGQKATISKVRFGSGADSNLTDSVGYIRLERPTIYVFPGGQGDCALFGLDSGFTMLIDGGFMPGNESFWNFIRHLQRLDSVVVTHLGEDNIFGLSTLLENKVMRERWHSFKAPQIGYLFCNDQFAQPETNGNDDRLKQPLLDVSTLTLTGLNVQFFESLKHLKIEPLACIRNIDSLNASPGSVVSRSRISGSRGGASVTSSSGDRPIPITLYHKVGHGTLYMYVLNPTLEAISRPAMPINQSSTSSPSFSTNATIPEADQQSICSLLVWRPHDPREKISRILIPGNCTQTDIIEGFDTLLATARGTRRVSRYAPKTQDDGTNVDIIELDLLLSHSWPCTGDDVERGLRKKETERSVKFRTSGTIGSLHGYRRSASVAPKIISNRQQQKQQKIPLSRQRSTTPNRFSRFRSVSPTPNRVGMESRKRTETNTSTTTSSSTTITNSSTMHRTPQSQTPKLVPIPRSEHLRTSKTATSSGGSRPPSAASSTHNAKLDSQQQRLNTNRSVKPIAPISTMKQRSSASQSTANVRSSSVARGSKLQQQQQQQQQQPQRSVTTSNVTPTTTTTNATSSTSKPFSLVSSTSGKVFKSPKEFRKTLDTHKQSPPKGDTSSDKGKDIREQPRPVIRPVVRKPEVHVLAQPDPNVGSDAQVAEPVIHLDEMKSFPVLSHGADVPNYNIMEIDNKSINIDDPKSYDDIEDVSLRSTTDEEVLKITQRIEAQEKAAAAAASAAAAAAAFDVTSDDYHHSPHTLTEPKPIYQAEDTDEDVQTPMDEATSFTDSETNVEKVVTLLNEVEAAAAAAADDVAVTSTNEIEIDKIIPIKNNYLLSDGTLPPPSTPLKIDSDSHEKTVSSSPVSQFTKETLKQMIESNQVEELKVEEQLESVKPDLSIDNVDSTMKVVEADSTIDKVISDTSDITEKSKLIESDITSTDTPIIEADSTNETLDNVETIDQTELNKHETIETITQTKSVDTTETVAEKNKTIETTESTKPDVSTESLTATKKDLSNEVLISTESVKEIELQTEEPVIVETFKETESSMQEKSVEKPEIAETVKEIETSMPIEVIEVSVFDKKDNEPEPPMPEEIVEKPAIAESVKETESSMSEKPVNDEKDKEPESSLTKEPVEAVKETESSMPEESVEASVIAETVKEPESSLPEEIVEKLAISESVKETESSMPKKPKNDEKDKEPESSLLEEPVETPVIAKTVKEPEPPMPEEIVEKLAIAESIKEAESSMPEKSVNDERDKEPESSLPEEPVEAPVIAEAIKETESFMPSEFIEKSVTDETVKETEEQKTSMPEESVEKPVIAKTAKETDSFMLEESMATQVIAEKINELEEPSEKPVIAKTVNKIESFMSEKPIEAPVIADTIKELESSVPEELIEKPVIAETVKETESFPPEEVMEVLVIAEKVIETDSSKSVEPMNDSLIADTVKPDDEPDTSSVIAETVKEIESSTPKEVMEVLVIAERVIETDSSKSVEPIYDSLLADTVKPDDEPDKSSVIAETVKEIESSTPKEVMEVLVIAERVIETDSSKSVEPMNDSLIADTVKPDVEPDKSSVIVETVEEIKSSTPEEVMEVLVIAERVIETDSSKSVEPMNDSLIADTVKPDDEPDTSSVIAETVKEIESSTPKEVMEVLVIAERVIETDSSKSVEPINDSLLADTVKPDDEPDKSSVIVETVEETKSSKINDISETPVITDTTDKTNLDGLIEPVKISKTEEKTETTESSEPIEISENSDIVEKVIVPKPLETSEITKTIKQIDSSKPYELDETPESIKTIETIEVAKSESTIETSEITKTIETTESNKPESPIEKLETIEKSTIIETINSDESIKTMEMTEIVDEVITSKTVETLMTSETLEKTESFKFEKTNAKCEEVQSSKTDEPLETLVSAKTEIEAEFSKPEEALEVSKNFEFENVEKVSRSVEELNYSKLEKTMETVTDTIKEIDSSKPDAPKIDDSIKTDEPAETLVTAKTVKETESSKPDDLEKTSKEDEFMKEIKSPKLEKPTDTPSIDTCSKPEEPTKTIIAETINETESSKPDDISEVPNVDESIKEIESPKLDKPSETPSVDEFSRPEEPTETVIANIVKETEPSKPDELGEIPKVDEFTAEVKSPKLDKPAESSIVVDTVKETEPSQSVELEEIKSPKFDKSSVGELSMPKESTETLVVDDVNEKAPSKSNELEEIPKIDKSSEEIKPPIVDKPAKPPLIDESSKLDKPTETVIANIVKETEPSKPDELGEIPKVDEFTAEVKSPKLDKPAESSIVVDTVKETEPSQSDELEEIKSPKLDKPSIGELSMPKESTETLVVDAVNEKEPSKPGESEEIPKIDESTEEIKSPKVDKPIKTSMIVDTVEETEFSKLLETEKKQMDSITIEELKHDEPVVIPVAKTVENIETESLKQDESIETTNIVESVNQTESSQPIEIEKTQMDSTTVEKVKSDEKSVESPIAKTIEKTETESLKQDEPIETTNIGEPVNQTESSQPTEAIESSFIAETVEETKPSIPEESSNTAKSSEPIKQTEIKESADVETNEMTESIEITETSNLELSSDPLDTSKIMEDLECLSSDTSTKTLANEEIDGKEDSSITETLPVVDIQKQDISDEIVESKPSIELISEKVGDVETPIVSDESIKSILLETTISETNEKQNDDSVPKHEVNVTESLPDNVETEQKSIETELIDNDNQQNVESKVQVVPEPISHSIEENVEIKQAEPILAEIGPETTIDSKDLEKTKIDLDESSKTPKSTILESEEPKSLENVEPISQTEAEIKQSDTTSSDTTVSVSVESIDNNDNGKLEITQTKEIEICKSELGSSIQESSELKPIDSKLVAHSDDISSTYQEQEKAIDELDSSAKTMHIIESIPSKVDTNLGEIVPQIHSDTKQSEIVEKPEIQSKINLSSDDETNNLTKQIEIDNNIVDEIIEEQSLSDTILQTSKETTLILEPKSIEKTIETEPMPETPSQPQPEESISEPQSKKKSKTETVVESSPQPPNEEQIPESPLQKATESELVFEAASQPSQPESIPHSLHKRKEQIPESPLQKTAEPEPETKPVPEATLLKTSEIESMLEPSCPPPTTSELVVETPLQNAPESKSVTEEAPQPSPAELILESPSQKTPKSEPESEIISQPITTTESESIQLTTSQTQSSNESKTDTNIVDKSNADKILMKKVEEPLIFNFDIKSTIDLDEPFQIVETNDIETKECPIVNETVESTFEIIESGELLDDTTLANQGSQQQSPMVQSPRSSDQDLDRQIENDQIEIVDVTTPARKESIGSESEQKVNLSDVAPDSNVEQEQVESIYDVVKTPIPVDEKMEDESINTDSSCSKIEEKDTDSLSTNQVEQEPSKLEIYFTNDLVQPLETKENNLKLEIEPLETLSKEIDSDELKRIDLEKDKHYVDDDDDDDENDSDREKSPFEIVFGTSPLPINLKKTEPKVKVDTIDQQDDDYHLPIDSNNNQQIDADLKMVKVIEFDLVSEIKEESRTSAALESEQFNVEDSIITEPEIEIETKETEHQSKEAVVEPIVTSKSVEQTQESIVMESTKESSKDDNRESNLDQFEQLMDSAINSSMEHKSEMTEHISETLDTTSNQSSGLSFGILKSIVSDQLEETVEEIKQASVDQLSKLVMGTTTTTTKPQSTEPIESDAPKVEKDIKSFASETVDEIKKSSLNQLSKFIGLPTSTETTQTDSSNFVDKIDSTLENVSQAIEQEKKAIISDISMVKEVTSNIIDNAVKDLKMVSSGLLDKIVKVDDISTKSDDNENKNEIKSESTMKIETKIDDDILEEIKSQIVTETETEPSKIEESIPKVDLVQKIDSTIENIEKTLEQERESILSEVSSKVDDLKSNANNLIDSTIGKIGGLFSKKDDIKDDKPKSDPVYENIEQSSIKDSNIEETHSTSKDENLQQSNIVYENVENVLKQELDSKEETTKIDLLQKLDSTIENIGKTLEKEHDSIVGEIQSKVDDLKSSATNTIDSTIDKMKQVSDGIFGKIDNVLSFGGLTKSETKEDKEEKVSSVTYENLQLTSKSVPTYENVEQVLEKESKIEDENISKQIKNDQDEIDSVPGKCSKQEQDIIDEIKSIPDKVSVDEEIKQSPIPSPRSPTKTSNVLDSQPSETIDNEPIYEEIKEIDLEQNTKPITDETDSIIDQLKTIAIETVEEIKFSSLEHLSRIDSISSNIDENEKEIEGISQGEVKDLKKIAASSFVIEDNIDEQSTKLESNDDDDNDKEIEETNSSIEPSKIDMVTVLGFCDQSSNSIKIEKETTPEPEPPATATTTTMVDEKLLDPTMDTIAGPLKHVSHLSLTRTGSDSGESQLSSMDSKIDSMVDTLPVGSQQKVPSVSDPQLQAQNLTSVLQLSEQSFSEPENLRFVHLNRTDGKANFSEELDFDSESTTSMDYERQDGRITKIEKRDFDSTKFDEESLQSNSSSVVELDQTSKDNKKETKDKIVSDDESKIEEAVPYEPKRMDVTGEITESLLRALGSAGGNQEWNYCIRDYYPSTSAAGIILTTTIEPISDTETTSDLEQQSIDSTQELSSQPSSITSSSTITGTKKIDDNTVSNQVQETNETESLKFEESNRDTSVEYVQHAIIKPETMEPNSRSSTIVMEPKNVDRSTISEPKCDSVSSPISSQSEKTIMTITTFASTPTTNTVTLPENTISTIGIGEPETETIPSTTTTMTESFSTSSSSFYVEPASIVEERITSSVMEESSTTIVSTTATNTLNDAAAATTTSTTTVTTTMNIPVNSDSNSIQTGNGTRFDVDRDWGRPMSLPSPQPPSASSNARLPPIPPSTNRNRSQSRSDSTLSNQHTSSTSQHHQSSTSNAINPIYVELAYVPGHGKRGYCDDQFFRKIRARYYVFSGVTPSRGVFDSLLRAKATWTNTIEHEVTIIPTYESEALCSWIADNSDQLAQLRIDVAPAANRCSINLADSDDTKVNDTCSAYKVDL</sequence>
<feature type="compositionally biased region" description="Basic and acidic residues" evidence="2">
    <location>
        <begin position="2855"/>
        <end position="2868"/>
    </location>
</feature>
<feature type="compositionally biased region" description="Basic and acidic residues" evidence="2">
    <location>
        <begin position="4839"/>
        <end position="4864"/>
    </location>
</feature>
<name>A0A9Q0LYL5_BLOTA</name>
<feature type="region of interest" description="Disordered" evidence="2">
    <location>
        <begin position="1934"/>
        <end position="1955"/>
    </location>
</feature>
<feature type="compositionally biased region" description="Basic and acidic residues" evidence="2">
    <location>
        <begin position="991"/>
        <end position="1003"/>
    </location>
</feature>
<feature type="compositionally biased region" description="Basic and acidic residues" evidence="2">
    <location>
        <begin position="3128"/>
        <end position="3145"/>
    </location>
</feature>
<dbReference type="Pfam" id="PF23415">
    <property type="entry name" value="MAPB1_N"/>
    <property type="match status" value="1"/>
</dbReference>
<dbReference type="Pfam" id="PF25281">
    <property type="entry name" value="MBL_MAP1B"/>
    <property type="match status" value="2"/>
</dbReference>
<feature type="compositionally biased region" description="Low complexity" evidence="2">
    <location>
        <begin position="942"/>
        <end position="975"/>
    </location>
</feature>
<feature type="compositionally biased region" description="Low complexity" evidence="2">
    <location>
        <begin position="3176"/>
        <end position="3189"/>
    </location>
</feature>
<feature type="compositionally biased region" description="Basic and acidic residues" evidence="2">
    <location>
        <begin position="2116"/>
        <end position="2125"/>
    </location>
</feature>
<feature type="compositionally biased region" description="Low complexity" evidence="2">
    <location>
        <begin position="28"/>
        <end position="40"/>
    </location>
</feature>
<feature type="compositionally biased region" description="Low complexity" evidence="2">
    <location>
        <begin position="4940"/>
        <end position="4955"/>
    </location>
</feature>
<feature type="compositionally biased region" description="Basic and acidic residues" evidence="2">
    <location>
        <begin position="2377"/>
        <end position="2411"/>
    </location>
</feature>
<feature type="region of interest" description="Disordered" evidence="2">
    <location>
        <begin position="3634"/>
        <end position="3655"/>
    </location>
</feature>
<feature type="region of interest" description="Disordered" evidence="2">
    <location>
        <begin position="3117"/>
        <end position="3192"/>
    </location>
</feature>
<feature type="compositionally biased region" description="Polar residues" evidence="2">
    <location>
        <begin position="5145"/>
        <end position="5161"/>
    </location>
</feature>
<feature type="region of interest" description="Disordered" evidence="2">
    <location>
        <begin position="349"/>
        <end position="368"/>
    </location>
</feature>
<feature type="compositionally biased region" description="Low complexity" evidence="2">
    <location>
        <begin position="1651"/>
        <end position="1665"/>
    </location>
</feature>
<feature type="compositionally biased region" description="Acidic residues" evidence="2">
    <location>
        <begin position="4625"/>
        <end position="4636"/>
    </location>
</feature>
<feature type="compositionally biased region" description="Basic and acidic residues" evidence="2">
    <location>
        <begin position="1011"/>
        <end position="1023"/>
    </location>
</feature>
<feature type="region of interest" description="Disordered" evidence="2">
    <location>
        <begin position="3046"/>
        <end position="3074"/>
    </location>
</feature>
<feature type="compositionally biased region" description="Basic and acidic residues" evidence="2">
    <location>
        <begin position="4270"/>
        <end position="4281"/>
    </location>
</feature>
<feature type="compositionally biased region" description="Basic and acidic residues" evidence="2">
    <location>
        <begin position="1678"/>
        <end position="1695"/>
    </location>
</feature>
<feature type="compositionally biased region" description="Polar residues" evidence="2">
    <location>
        <begin position="2871"/>
        <end position="2888"/>
    </location>
</feature>
<evidence type="ECO:0008006" key="7">
    <source>
        <dbReference type="Google" id="ProtNLM"/>
    </source>
</evidence>
<feature type="compositionally biased region" description="Basic and acidic residues" evidence="2">
    <location>
        <begin position="2453"/>
        <end position="2467"/>
    </location>
</feature>
<feature type="coiled-coil region" evidence="1">
    <location>
        <begin position="4215"/>
        <end position="4257"/>
    </location>
</feature>
<feature type="domain" description="Microtubule-associated protein 1B/S N-terminal" evidence="3">
    <location>
        <begin position="126"/>
        <end position="262"/>
    </location>
</feature>
<feature type="region of interest" description="Disordered" evidence="2">
    <location>
        <begin position="5144"/>
        <end position="5227"/>
    </location>
</feature>
<feature type="region of interest" description="Disordered" evidence="2">
    <location>
        <begin position="4615"/>
        <end position="4645"/>
    </location>
</feature>
<feature type="region of interest" description="Disordered" evidence="2">
    <location>
        <begin position="4270"/>
        <end position="4309"/>
    </location>
</feature>
<feature type="compositionally biased region" description="Basic and acidic residues" evidence="2">
    <location>
        <begin position="1581"/>
        <end position="1591"/>
    </location>
</feature>
<feature type="region of interest" description="Disordered" evidence="2">
    <location>
        <begin position="1817"/>
        <end position="1841"/>
    </location>
</feature>
<dbReference type="InterPro" id="IPR056617">
    <property type="entry name" value="MAP1B/S_N"/>
</dbReference>
<evidence type="ECO:0000313" key="6">
    <source>
        <dbReference type="Proteomes" id="UP001142055"/>
    </source>
</evidence>
<feature type="region of interest" description="Disordered" evidence="2">
    <location>
        <begin position="4921"/>
        <end position="4984"/>
    </location>
</feature>
<feature type="region of interest" description="Disordered" evidence="2">
    <location>
        <begin position="1473"/>
        <end position="1708"/>
    </location>
</feature>
<accession>A0A9Q0LYL5</accession>
<dbReference type="GO" id="GO:0008017">
    <property type="term" value="F:microtubule binding"/>
    <property type="evidence" value="ECO:0007669"/>
    <property type="project" value="InterPro"/>
</dbReference>
<feature type="compositionally biased region" description="Basic and acidic residues" evidence="2">
    <location>
        <begin position="1640"/>
        <end position="1650"/>
    </location>
</feature>
<feature type="compositionally biased region" description="Basic and acidic residues" evidence="2">
    <location>
        <begin position="2544"/>
        <end position="2555"/>
    </location>
</feature>
<feature type="compositionally biased region" description="Low complexity" evidence="2">
    <location>
        <begin position="3534"/>
        <end position="3553"/>
    </location>
</feature>
<feature type="region of interest" description="Disordered" evidence="2">
    <location>
        <begin position="1"/>
        <end position="47"/>
    </location>
</feature>
<dbReference type="GO" id="GO:0045202">
    <property type="term" value="C:synapse"/>
    <property type="evidence" value="ECO:0007669"/>
    <property type="project" value="TreeGrafter"/>
</dbReference>
<feature type="compositionally biased region" description="Polar residues" evidence="2">
    <location>
        <begin position="4961"/>
        <end position="4970"/>
    </location>
</feature>
<dbReference type="GO" id="GO:0000226">
    <property type="term" value="P:microtubule cytoskeleton organization"/>
    <property type="evidence" value="ECO:0007669"/>
    <property type="project" value="InterPro"/>
</dbReference>
<comment type="caution">
    <text evidence="5">The sequence shown here is derived from an EMBL/GenBank/DDBJ whole genome shotgun (WGS) entry which is preliminary data.</text>
</comment>
<feature type="compositionally biased region" description="Polar residues" evidence="2">
    <location>
        <begin position="4506"/>
        <end position="4521"/>
    </location>
</feature>
<dbReference type="InterPro" id="IPR057480">
    <property type="entry name" value="MAP1A/B/S-like_MBL"/>
</dbReference>
<feature type="compositionally biased region" description="Low complexity" evidence="2">
    <location>
        <begin position="5211"/>
        <end position="5227"/>
    </location>
</feature>
<organism evidence="5 6">
    <name type="scientific">Blomia tropicalis</name>
    <name type="common">Mite</name>
    <dbReference type="NCBI Taxonomy" id="40697"/>
    <lineage>
        <taxon>Eukaryota</taxon>
        <taxon>Metazoa</taxon>
        <taxon>Ecdysozoa</taxon>
        <taxon>Arthropoda</taxon>
        <taxon>Chelicerata</taxon>
        <taxon>Arachnida</taxon>
        <taxon>Acari</taxon>
        <taxon>Acariformes</taxon>
        <taxon>Sarcoptiformes</taxon>
        <taxon>Astigmata</taxon>
        <taxon>Glycyphagoidea</taxon>
        <taxon>Echimyopodidae</taxon>
        <taxon>Blomia</taxon>
    </lineage>
</organism>
<feature type="compositionally biased region" description="Basic and acidic residues" evidence="2">
    <location>
        <begin position="2346"/>
        <end position="2367"/>
    </location>
</feature>
<feature type="region of interest" description="Disordered" evidence="2">
    <location>
        <begin position="3911"/>
        <end position="3959"/>
    </location>
</feature>
<evidence type="ECO:0000259" key="4">
    <source>
        <dbReference type="Pfam" id="PF25281"/>
    </source>
</evidence>
<feature type="compositionally biased region" description="Polar residues" evidence="2">
    <location>
        <begin position="3930"/>
        <end position="3940"/>
    </location>
</feature>
<dbReference type="GO" id="GO:0005829">
    <property type="term" value="C:cytosol"/>
    <property type="evidence" value="ECO:0007669"/>
    <property type="project" value="TreeGrafter"/>
</dbReference>
<feature type="compositionally biased region" description="Basic and acidic residues" evidence="2">
    <location>
        <begin position="2685"/>
        <end position="2695"/>
    </location>
</feature>
<feature type="region of interest" description="Disordered" evidence="2">
    <location>
        <begin position="2116"/>
        <end position="2135"/>
    </location>
</feature>
<feature type="region of interest" description="Disordered" evidence="2">
    <location>
        <begin position="2515"/>
        <end position="2619"/>
    </location>
</feature>
<dbReference type="EMBL" id="JAPWDV010000004">
    <property type="protein sequence ID" value="KAJ6216000.1"/>
    <property type="molecule type" value="Genomic_DNA"/>
</dbReference>
<feature type="compositionally biased region" description="Basic and acidic residues" evidence="2">
    <location>
        <begin position="3911"/>
        <end position="3924"/>
    </location>
</feature>
<feature type="compositionally biased region" description="Polar residues" evidence="2">
    <location>
        <begin position="785"/>
        <end position="818"/>
    </location>
</feature>
<feature type="region of interest" description="Disordered" evidence="2">
    <location>
        <begin position="3719"/>
        <end position="3746"/>
    </location>
</feature>
<protein>
    <recommendedName>
        <fullName evidence="7">Microtubule-associated protein futsch</fullName>
    </recommendedName>
</protein>
<dbReference type="OMA" id="RCAPLQC"/>
<feature type="compositionally biased region" description="Polar residues" evidence="2">
    <location>
        <begin position="3634"/>
        <end position="3649"/>
    </location>
</feature>
<feature type="compositionally biased region" description="Polar residues" evidence="2">
    <location>
        <begin position="891"/>
        <end position="907"/>
    </location>
</feature>
<feature type="compositionally biased region" description="Polar residues" evidence="2">
    <location>
        <begin position="5196"/>
        <end position="5210"/>
    </location>
</feature>
<feature type="compositionally biased region" description="Basic and acidic residues" evidence="2">
    <location>
        <begin position="2714"/>
        <end position="2743"/>
    </location>
</feature>
<feature type="domain" description="Microtubule-associated protein 1A/B/S-like MBL-like" evidence="4">
    <location>
        <begin position="610"/>
        <end position="702"/>
    </location>
</feature>
<feature type="compositionally biased region" description="Basic and acidic residues" evidence="2">
    <location>
        <begin position="3945"/>
        <end position="3958"/>
    </location>
</feature>
<keyword evidence="6" id="KW-1185">Reference proteome</keyword>
<feature type="compositionally biased region" description="Polar residues" evidence="2">
    <location>
        <begin position="849"/>
        <end position="858"/>
    </location>
</feature>
<dbReference type="GO" id="GO:0030425">
    <property type="term" value="C:dendrite"/>
    <property type="evidence" value="ECO:0007669"/>
    <property type="project" value="TreeGrafter"/>
</dbReference>
<dbReference type="GO" id="GO:0003779">
    <property type="term" value="F:actin binding"/>
    <property type="evidence" value="ECO:0007669"/>
    <property type="project" value="TreeGrafter"/>
</dbReference>
<dbReference type="Proteomes" id="UP001142055">
    <property type="component" value="Chromosome 4"/>
</dbReference>
<feature type="region of interest" description="Disordered" evidence="2">
    <location>
        <begin position="1992"/>
        <end position="2016"/>
    </location>
</feature>
<feature type="compositionally biased region" description="Basic and acidic residues" evidence="2">
    <location>
        <begin position="3792"/>
        <end position="3802"/>
    </location>
</feature>
<feature type="region of interest" description="Disordered" evidence="2">
    <location>
        <begin position="2832"/>
        <end position="2943"/>
    </location>
</feature>
<feature type="compositionally biased region" description="Basic and acidic residues" evidence="2">
    <location>
        <begin position="3672"/>
        <end position="3683"/>
    </location>
</feature>
<dbReference type="PANTHER" id="PTHR13843">
    <property type="entry name" value="MICROTUBULE-ASSOCIATED PROTEIN"/>
    <property type="match status" value="1"/>
</dbReference>
<feature type="compositionally biased region" description="Basic and acidic residues" evidence="2">
    <location>
        <begin position="1523"/>
        <end position="1532"/>
    </location>
</feature>
<feature type="compositionally biased region" description="Polar residues" evidence="2">
    <location>
        <begin position="916"/>
        <end position="936"/>
    </location>
</feature>
<feature type="region of interest" description="Disordered" evidence="2">
    <location>
        <begin position="3792"/>
        <end position="3820"/>
    </location>
</feature>
<feature type="compositionally biased region" description="Low complexity" evidence="2">
    <location>
        <begin position="874"/>
        <end position="890"/>
    </location>
</feature>
<feature type="region of interest" description="Disordered" evidence="2">
    <location>
        <begin position="3347"/>
        <end position="3559"/>
    </location>
</feature>
<proteinExistence type="predicted"/>
<feature type="compositionally biased region" description="Basic and acidic residues" evidence="2">
    <location>
        <begin position="4294"/>
        <end position="4307"/>
    </location>
</feature>
<dbReference type="InterPro" id="IPR036866">
    <property type="entry name" value="RibonucZ/Hydroxyglut_hydro"/>
</dbReference>
<feature type="compositionally biased region" description="Polar residues" evidence="2">
    <location>
        <begin position="4921"/>
        <end position="4939"/>
    </location>
</feature>
<keyword evidence="1" id="KW-0175">Coiled coil</keyword>
<feature type="region of interest" description="Disordered" evidence="2">
    <location>
        <begin position="3669"/>
        <end position="3699"/>
    </location>
</feature>
<gene>
    <name evidence="5" type="ORF">RDWZM_010500</name>
</gene>
<dbReference type="PANTHER" id="PTHR13843:SF12">
    <property type="entry name" value="ATPASE F1_V1_A1 COMPLEX ALPHA_BETA SUBUNIT NUCLEOTIDE-BINDING DOMAIN-CONTAINING PROTEIN"/>
    <property type="match status" value="1"/>
</dbReference>
<feature type="compositionally biased region" description="Basic and acidic residues" evidence="2">
    <location>
        <begin position="2574"/>
        <end position="2599"/>
    </location>
</feature>
<feature type="region of interest" description="Disordered" evidence="2">
    <location>
        <begin position="4489"/>
        <end position="4523"/>
    </location>
</feature>
<dbReference type="GO" id="GO:0005875">
    <property type="term" value="C:microtubule associated complex"/>
    <property type="evidence" value="ECO:0007669"/>
    <property type="project" value="TreeGrafter"/>
</dbReference>
<evidence type="ECO:0000313" key="5">
    <source>
        <dbReference type="EMBL" id="KAJ6216000.1"/>
    </source>
</evidence>
<feature type="region of interest" description="Disordered" evidence="2">
    <location>
        <begin position="4822"/>
        <end position="4864"/>
    </location>
</feature>
<evidence type="ECO:0000256" key="2">
    <source>
        <dbReference type="SAM" id="MobiDB-lite"/>
    </source>
</evidence>
<dbReference type="GO" id="GO:0007409">
    <property type="term" value="P:axonogenesis"/>
    <property type="evidence" value="ECO:0007669"/>
    <property type="project" value="TreeGrafter"/>
</dbReference>
<feature type="domain" description="Microtubule-associated protein 1A/B/S-like MBL-like" evidence="4">
    <location>
        <begin position="424"/>
        <end position="576"/>
    </location>
</feature>
<feature type="compositionally biased region" description="Basic and acidic residues" evidence="2">
    <location>
        <begin position="1507"/>
        <end position="1517"/>
    </location>
</feature>
<dbReference type="GO" id="GO:0031114">
    <property type="term" value="P:regulation of microtubule depolymerization"/>
    <property type="evidence" value="ECO:0007669"/>
    <property type="project" value="TreeGrafter"/>
</dbReference>
<evidence type="ECO:0000259" key="3">
    <source>
        <dbReference type="Pfam" id="PF23415"/>
    </source>
</evidence>
<feature type="compositionally biased region" description="Low complexity" evidence="2">
    <location>
        <begin position="2126"/>
        <end position="2135"/>
    </location>
</feature>
<feature type="compositionally biased region" description="Acidic residues" evidence="2">
    <location>
        <begin position="3803"/>
        <end position="3813"/>
    </location>
</feature>
<feature type="region of interest" description="Disordered" evidence="2">
    <location>
        <begin position="4788"/>
        <end position="4807"/>
    </location>
</feature>
<feature type="compositionally biased region" description="Polar residues" evidence="2">
    <location>
        <begin position="976"/>
        <end position="986"/>
    </location>
</feature>